<evidence type="ECO:0000313" key="1">
    <source>
        <dbReference type="EMBL" id="KAI0028153.1"/>
    </source>
</evidence>
<comment type="caution">
    <text evidence="1">The sequence shown here is derived from an EMBL/GenBank/DDBJ whole genome shotgun (WGS) entry which is preliminary data.</text>
</comment>
<organism evidence="1 2">
    <name type="scientific">Vararia minispora EC-137</name>
    <dbReference type="NCBI Taxonomy" id="1314806"/>
    <lineage>
        <taxon>Eukaryota</taxon>
        <taxon>Fungi</taxon>
        <taxon>Dikarya</taxon>
        <taxon>Basidiomycota</taxon>
        <taxon>Agaricomycotina</taxon>
        <taxon>Agaricomycetes</taxon>
        <taxon>Russulales</taxon>
        <taxon>Lachnocladiaceae</taxon>
        <taxon>Vararia</taxon>
    </lineage>
</organism>
<evidence type="ECO:0000313" key="2">
    <source>
        <dbReference type="Proteomes" id="UP000814128"/>
    </source>
</evidence>
<keyword evidence="2" id="KW-1185">Reference proteome</keyword>
<protein>
    <submittedName>
        <fullName evidence="1">Uncharacterized protein</fullName>
    </submittedName>
</protein>
<dbReference type="EMBL" id="MU273787">
    <property type="protein sequence ID" value="KAI0028153.1"/>
    <property type="molecule type" value="Genomic_DNA"/>
</dbReference>
<sequence>MAQGGKPLMPALARPNPTSASGIHPATYPRHFNLKDGAPVSFPFEPHRENGMVQIHYREFRGQGPPPNDIGDAGDVWMDIRPGHYALYAHKNDQWEKWTGPHKSKKKMFEHPLVPGRYLWCTKKSVLWYTCDGIRKSASLQTRGEEDDFGRERYRTVGPMERGSGRGAPATDAQRIPLRTAEEAIAKILQNEGEDDRRAEVGKRRRPRDDDPPAGRRRRSAEPAPAPAPASASASASASTPTLASTSELASASTSVPPPAPSPLALNTLALPSSRPTPFAAPPPPAPVYPAASSSSLSQALGGLAVSPSLNAARSLPGSACPTGGPGPTPASYPRSSPAQPLNTLFPPPQPLVGTAGNTAYPSPQSQASPLEPGADTPLPPYVRLSAEHVQAALMREEPAHARAVRARLDSENERLSRENERLSRENERLTAEVQRLAAPAALPPGTAELWREFAGSHFAKHFQSLQADVQEHYSARKEAESKLLKMQEQLSKIQEMFRPPSYAADQPLNTPGPSPRLLSSDS</sequence>
<dbReference type="Proteomes" id="UP000814128">
    <property type="component" value="Unassembled WGS sequence"/>
</dbReference>
<proteinExistence type="predicted"/>
<gene>
    <name evidence="1" type="ORF">K488DRAFT_90057</name>
</gene>
<reference evidence="1" key="2">
    <citation type="journal article" date="2022" name="New Phytol.">
        <title>Evolutionary transition to the ectomycorrhizal habit in the genomes of a hyperdiverse lineage of mushroom-forming fungi.</title>
        <authorList>
            <person name="Looney B."/>
            <person name="Miyauchi S."/>
            <person name="Morin E."/>
            <person name="Drula E."/>
            <person name="Courty P.E."/>
            <person name="Kohler A."/>
            <person name="Kuo A."/>
            <person name="LaButti K."/>
            <person name="Pangilinan J."/>
            <person name="Lipzen A."/>
            <person name="Riley R."/>
            <person name="Andreopoulos W."/>
            <person name="He G."/>
            <person name="Johnson J."/>
            <person name="Nolan M."/>
            <person name="Tritt A."/>
            <person name="Barry K.W."/>
            <person name="Grigoriev I.V."/>
            <person name="Nagy L.G."/>
            <person name="Hibbett D."/>
            <person name="Henrissat B."/>
            <person name="Matheny P.B."/>
            <person name="Labbe J."/>
            <person name="Martin F.M."/>
        </authorList>
    </citation>
    <scope>NUCLEOTIDE SEQUENCE</scope>
    <source>
        <strain evidence="1">EC-137</strain>
    </source>
</reference>
<reference evidence="1" key="1">
    <citation type="submission" date="2021-02" db="EMBL/GenBank/DDBJ databases">
        <authorList>
            <consortium name="DOE Joint Genome Institute"/>
            <person name="Ahrendt S."/>
            <person name="Looney B.P."/>
            <person name="Miyauchi S."/>
            <person name="Morin E."/>
            <person name="Drula E."/>
            <person name="Courty P.E."/>
            <person name="Chicoki N."/>
            <person name="Fauchery L."/>
            <person name="Kohler A."/>
            <person name="Kuo A."/>
            <person name="Labutti K."/>
            <person name="Pangilinan J."/>
            <person name="Lipzen A."/>
            <person name="Riley R."/>
            <person name="Andreopoulos W."/>
            <person name="He G."/>
            <person name="Johnson J."/>
            <person name="Barry K.W."/>
            <person name="Grigoriev I.V."/>
            <person name="Nagy L."/>
            <person name="Hibbett D."/>
            <person name="Henrissat B."/>
            <person name="Matheny P.B."/>
            <person name="Labbe J."/>
            <person name="Martin F."/>
        </authorList>
    </citation>
    <scope>NUCLEOTIDE SEQUENCE</scope>
    <source>
        <strain evidence="1">EC-137</strain>
    </source>
</reference>
<name>A0ACB8Q8N1_9AGAM</name>
<accession>A0ACB8Q8N1</accession>